<proteinExistence type="predicted"/>
<protein>
    <submittedName>
        <fullName evidence="2">Uncharacterized protein</fullName>
    </submittedName>
</protein>
<feature type="transmembrane region" description="Helical" evidence="1">
    <location>
        <begin position="226"/>
        <end position="249"/>
    </location>
</feature>
<feature type="transmembrane region" description="Helical" evidence="1">
    <location>
        <begin position="175"/>
        <end position="194"/>
    </location>
</feature>
<name>A0ABS8JF55_9GAMM</name>
<keyword evidence="1" id="KW-0812">Transmembrane</keyword>
<dbReference type="Proteomes" id="UP001165293">
    <property type="component" value="Unassembled WGS sequence"/>
</dbReference>
<feature type="transmembrane region" description="Helical" evidence="1">
    <location>
        <begin position="135"/>
        <end position="155"/>
    </location>
</feature>
<sequence length="323" mass="34126">MTTNDRKLGAVGALVGGLGRALQWRLLLLWAVGLLLPTLVAVLPWQIALSERLDHSVQANRIAERFDLGWMIEATSPIVTDGASGLTAAGIAGFVIALLLSPWLTGMVVASIRAGQSLRFGNLLQFGLREYGRMARMLAWAIVPLGIAFAVSMPVNKWAEKQADIAIVPASADNAGLIATIVFVACLLLAHVTIEAGRAMLAVDPSRRSAVKAWWRGLKMFVRRPIAVLVVYLGTLICGEGLALVLGFARTQVSAASVGGLLLGFVLVQLVVVAVAWGRVARLYGLSALARDTQERSTRVVPKEAPAEAPAAADVATEALAVA</sequence>
<organism evidence="2 3">
    <name type="scientific">Noviluteimonas lactosilytica</name>
    <dbReference type="NCBI Taxonomy" id="2888523"/>
    <lineage>
        <taxon>Bacteria</taxon>
        <taxon>Pseudomonadati</taxon>
        <taxon>Pseudomonadota</taxon>
        <taxon>Gammaproteobacteria</taxon>
        <taxon>Lysobacterales</taxon>
        <taxon>Lysobacteraceae</taxon>
        <taxon>Noviluteimonas</taxon>
    </lineage>
</organism>
<evidence type="ECO:0000256" key="1">
    <source>
        <dbReference type="SAM" id="Phobius"/>
    </source>
</evidence>
<keyword evidence="3" id="KW-1185">Reference proteome</keyword>
<evidence type="ECO:0000313" key="2">
    <source>
        <dbReference type="EMBL" id="MCC8362240.1"/>
    </source>
</evidence>
<dbReference type="EMBL" id="JAJGAK010000001">
    <property type="protein sequence ID" value="MCC8362240.1"/>
    <property type="molecule type" value="Genomic_DNA"/>
</dbReference>
<keyword evidence="1" id="KW-1133">Transmembrane helix</keyword>
<comment type="caution">
    <text evidence="2">The sequence shown here is derived from an EMBL/GenBank/DDBJ whole genome shotgun (WGS) entry which is preliminary data.</text>
</comment>
<evidence type="ECO:0000313" key="3">
    <source>
        <dbReference type="Proteomes" id="UP001165293"/>
    </source>
</evidence>
<reference evidence="2" key="1">
    <citation type="submission" date="2021-10" db="EMBL/GenBank/DDBJ databases">
        <authorList>
            <person name="Lyu M."/>
            <person name="Wang X."/>
            <person name="Meng X."/>
            <person name="Xu K."/>
        </authorList>
    </citation>
    <scope>NUCLEOTIDE SEQUENCE</scope>
    <source>
        <strain evidence="2">A6</strain>
    </source>
</reference>
<feature type="transmembrane region" description="Helical" evidence="1">
    <location>
        <begin position="27"/>
        <end position="47"/>
    </location>
</feature>
<feature type="transmembrane region" description="Helical" evidence="1">
    <location>
        <begin position="255"/>
        <end position="277"/>
    </location>
</feature>
<accession>A0ABS8JF55</accession>
<keyword evidence="1" id="KW-0472">Membrane</keyword>
<feature type="transmembrane region" description="Helical" evidence="1">
    <location>
        <begin position="91"/>
        <end position="114"/>
    </location>
</feature>
<dbReference type="RefSeq" id="WP_230525858.1">
    <property type="nucleotide sequence ID" value="NZ_JAJGAK010000001.1"/>
</dbReference>
<gene>
    <name evidence="2" type="ORF">LK996_04020</name>
</gene>